<dbReference type="AlphaFoldDB" id="A0A645I1X8"/>
<gene>
    <name evidence="1" type="ORF">SDC9_191984</name>
</gene>
<reference evidence="1" key="1">
    <citation type="submission" date="2019-08" db="EMBL/GenBank/DDBJ databases">
        <authorList>
            <person name="Kucharzyk K."/>
            <person name="Murdoch R.W."/>
            <person name="Higgins S."/>
            <person name="Loffler F."/>
        </authorList>
    </citation>
    <scope>NUCLEOTIDE SEQUENCE</scope>
</reference>
<name>A0A645I1X8_9ZZZZ</name>
<comment type="caution">
    <text evidence="1">The sequence shown here is derived from an EMBL/GenBank/DDBJ whole genome shotgun (WGS) entry which is preliminary data.</text>
</comment>
<accession>A0A645I1X8</accession>
<proteinExistence type="predicted"/>
<organism evidence="1">
    <name type="scientific">bioreactor metagenome</name>
    <dbReference type="NCBI Taxonomy" id="1076179"/>
    <lineage>
        <taxon>unclassified sequences</taxon>
        <taxon>metagenomes</taxon>
        <taxon>ecological metagenomes</taxon>
    </lineage>
</organism>
<dbReference type="EMBL" id="VSSQ01103535">
    <property type="protein sequence ID" value="MPN44419.1"/>
    <property type="molecule type" value="Genomic_DNA"/>
</dbReference>
<protein>
    <submittedName>
        <fullName evidence="1">Uncharacterized protein</fullName>
    </submittedName>
</protein>
<sequence length="51" mass="6255">MAESVSKIFKKRPDQWLLRGEPFLWDDLEQLYSQYTLPMSRERFEDILNSF</sequence>
<evidence type="ECO:0000313" key="1">
    <source>
        <dbReference type="EMBL" id="MPN44419.1"/>
    </source>
</evidence>